<evidence type="ECO:0000256" key="13">
    <source>
        <dbReference type="ARBA" id="ARBA00023146"/>
    </source>
</evidence>
<dbReference type="SUPFAM" id="SSF54991">
    <property type="entry name" value="Anticodon-binding domain of PheRS"/>
    <property type="match status" value="1"/>
</dbReference>
<dbReference type="CDD" id="cd02796">
    <property type="entry name" value="tRNA_bind_bactPheRS"/>
    <property type="match status" value="1"/>
</dbReference>
<feature type="domain" description="FDX-ACB" evidence="18">
    <location>
        <begin position="741"/>
        <end position="834"/>
    </location>
</feature>
<dbReference type="SUPFAM" id="SSF56037">
    <property type="entry name" value="PheT/TilS domain"/>
    <property type="match status" value="1"/>
</dbReference>
<keyword evidence="7 15" id="KW-0479">Metal-binding</keyword>
<evidence type="ECO:0000313" key="21">
    <source>
        <dbReference type="Proteomes" id="UP000749311"/>
    </source>
</evidence>
<reference evidence="20 21" key="1">
    <citation type="submission" date="2020-02" db="EMBL/GenBank/DDBJ databases">
        <title>Sequencing the genomes of 1000 actinobacteria strains.</title>
        <authorList>
            <person name="Klenk H.-P."/>
        </authorList>
    </citation>
    <scope>NUCLEOTIDE SEQUENCE [LARGE SCALE GENOMIC DNA]</scope>
    <source>
        <strain evidence="20 21">DSM 19609</strain>
    </source>
</reference>
<dbReference type="InterPro" id="IPR009061">
    <property type="entry name" value="DNA-bd_dom_put_sf"/>
</dbReference>
<evidence type="ECO:0000256" key="2">
    <source>
        <dbReference type="ARBA" id="ARBA00008653"/>
    </source>
</evidence>
<dbReference type="SMART" id="SM00896">
    <property type="entry name" value="FDX-ACB"/>
    <property type="match status" value="1"/>
</dbReference>
<keyword evidence="5 16" id="KW-0820">tRNA-binding</keyword>
<evidence type="ECO:0000259" key="18">
    <source>
        <dbReference type="PROSITE" id="PS51447"/>
    </source>
</evidence>
<dbReference type="InterPro" id="IPR036690">
    <property type="entry name" value="Fdx_antiC-bd_sf"/>
</dbReference>
<dbReference type="PANTHER" id="PTHR10947">
    <property type="entry name" value="PHENYLALANYL-TRNA SYNTHETASE BETA CHAIN AND LEUCINE-RICH REPEAT-CONTAINING PROTEIN 47"/>
    <property type="match status" value="1"/>
</dbReference>
<evidence type="ECO:0000256" key="8">
    <source>
        <dbReference type="ARBA" id="ARBA00022741"/>
    </source>
</evidence>
<evidence type="ECO:0000256" key="1">
    <source>
        <dbReference type="ARBA" id="ARBA00004496"/>
    </source>
</evidence>
<evidence type="ECO:0000259" key="19">
    <source>
        <dbReference type="PROSITE" id="PS51483"/>
    </source>
</evidence>
<evidence type="ECO:0000259" key="17">
    <source>
        <dbReference type="PROSITE" id="PS50886"/>
    </source>
</evidence>
<dbReference type="SMART" id="SM00873">
    <property type="entry name" value="B3_4"/>
    <property type="match status" value="1"/>
</dbReference>
<accession>A0ABX0SHM1</accession>
<keyword evidence="4 15" id="KW-0963">Cytoplasm</keyword>
<dbReference type="InterPro" id="IPR004532">
    <property type="entry name" value="Phe-tRNA-ligase_IIc_bsu_bact"/>
</dbReference>
<keyword evidence="9 15" id="KW-0067">ATP-binding</keyword>
<organism evidence="20 21">
    <name type="scientific">Brooklawnia cerclae</name>
    <dbReference type="NCBI Taxonomy" id="349934"/>
    <lineage>
        <taxon>Bacteria</taxon>
        <taxon>Bacillati</taxon>
        <taxon>Actinomycetota</taxon>
        <taxon>Actinomycetes</taxon>
        <taxon>Propionibacteriales</taxon>
        <taxon>Propionibacteriaceae</taxon>
        <taxon>Brooklawnia</taxon>
    </lineage>
</organism>
<dbReference type="NCBIfam" id="TIGR00472">
    <property type="entry name" value="pheT_bact"/>
    <property type="match status" value="1"/>
</dbReference>
<dbReference type="PROSITE" id="PS51483">
    <property type="entry name" value="B5"/>
    <property type="match status" value="1"/>
</dbReference>
<evidence type="ECO:0000256" key="15">
    <source>
        <dbReference type="HAMAP-Rule" id="MF_00283"/>
    </source>
</evidence>
<keyword evidence="21" id="KW-1185">Reference proteome</keyword>
<dbReference type="Gene3D" id="3.30.930.10">
    <property type="entry name" value="Bira Bifunctional Protein, Domain 2"/>
    <property type="match status" value="1"/>
</dbReference>
<evidence type="ECO:0000256" key="12">
    <source>
        <dbReference type="ARBA" id="ARBA00022917"/>
    </source>
</evidence>
<proteinExistence type="inferred from homology"/>
<dbReference type="Gene3D" id="3.30.56.10">
    <property type="match status" value="2"/>
</dbReference>
<evidence type="ECO:0000256" key="10">
    <source>
        <dbReference type="ARBA" id="ARBA00022842"/>
    </source>
</evidence>
<dbReference type="SUPFAM" id="SSF55681">
    <property type="entry name" value="Class II aaRS and biotin synthetases"/>
    <property type="match status" value="1"/>
</dbReference>
<evidence type="ECO:0000256" key="7">
    <source>
        <dbReference type="ARBA" id="ARBA00022723"/>
    </source>
</evidence>
<comment type="similarity">
    <text evidence="2 15">Belongs to the phenylalanyl-tRNA synthetase beta subunit family. Type 1 subfamily.</text>
</comment>
<comment type="subunit">
    <text evidence="3 15">Tetramer of two alpha and two beta subunits.</text>
</comment>
<evidence type="ECO:0000256" key="4">
    <source>
        <dbReference type="ARBA" id="ARBA00022490"/>
    </source>
</evidence>
<dbReference type="GO" id="GO:0004826">
    <property type="term" value="F:phenylalanine-tRNA ligase activity"/>
    <property type="evidence" value="ECO:0007669"/>
    <property type="project" value="UniProtKB-EC"/>
</dbReference>
<gene>
    <name evidence="15" type="primary">pheT</name>
    <name evidence="20" type="ORF">FB473_000756</name>
</gene>
<dbReference type="Pfam" id="PF03483">
    <property type="entry name" value="B3_4"/>
    <property type="match status" value="1"/>
</dbReference>
<dbReference type="InterPro" id="IPR005147">
    <property type="entry name" value="tRNA_synthase_B5-dom"/>
</dbReference>
<comment type="caution">
    <text evidence="20">The sequence shown here is derived from an EMBL/GenBank/DDBJ whole genome shotgun (WGS) entry which is preliminary data.</text>
</comment>
<comment type="catalytic activity">
    <reaction evidence="14 15">
        <text>tRNA(Phe) + L-phenylalanine + ATP = L-phenylalanyl-tRNA(Phe) + AMP + diphosphate + H(+)</text>
        <dbReference type="Rhea" id="RHEA:19413"/>
        <dbReference type="Rhea" id="RHEA-COMP:9668"/>
        <dbReference type="Rhea" id="RHEA-COMP:9699"/>
        <dbReference type="ChEBI" id="CHEBI:15378"/>
        <dbReference type="ChEBI" id="CHEBI:30616"/>
        <dbReference type="ChEBI" id="CHEBI:33019"/>
        <dbReference type="ChEBI" id="CHEBI:58095"/>
        <dbReference type="ChEBI" id="CHEBI:78442"/>
        <dbReference type="ChEBI" id="CHEBI:78531"/>
        <dbReference type="ChEBI" id="CHEBI:456215"/>
        <dbReference type="EC" id="6.1.1.20"/>
    </reaction>
</comment>
<dbReference type="PROSITE" id="PS51447">
    <property type="entry name" value="FDX_ACB"/>
    <property type="match status" value="1"/>
</dbReference>
<feature type="binding site" evidence="15">
    <location>
        <position position="475"/>
    </location>
    <ligand>
        <name>Mg(2+)</name>
        <dbReference type="ChEBI" id="CHEBI:18420"/>
        <note>shared with alpha subunit</note>
    </ligand>
</feature>
<evidence type="ECO:0000256" key="9">
    <source>
        <dbReference type="ARBA" id="ARBA00022840"/>
    </source>
</evidence>
<dbReference type="SUPFAM" id="SSF46955">
    <property type="entry name" value="Putative DNA-binding domain"/>
    <property type="match status" value="1"/>
</dbReference>
<comment type="cofactor">
    <cofactor evidence="15">
        <name>Mg(2+)</name>
        <dbReference type="ChEBI" id="CHEBI:18420"/>
    </cofactor>
    <text evidence="15">Binds 2 magnesium ions per tetramer.</text>
</comment>
<dbReference type="SUPFAM" id="SSF50249">
    <property type="entry name" value="Nucleic acid-binding proteins"/>
    <property type="match status" value="1"/>
</dbReference>
<dbReference type="InterPro" id="IPR045864">
    <property type="entry name" value="aa-tRNA-synth_II/BPL/LPL"/>
</dbReference>
<evidence type="ECO:0000256" key="14">
    <source>
        <dbReference type="ARBA" id="ARBA00049255"/>
    </source>
</evidence>
<feature type="binding site" evidence="15">
    <location>
        <position position="476"/>
    </location>
    <ligand>
        <name>Mg(2+)</name>
        <dbReference type="ChEBI" id="CHEBI:18420"/>
        <note>shared with alpha subunit</note>
    </ligand>
</feature>
<comment type="subcellular location">
    <subcellularLocation>
        <location evidence="1 15">Cytoplasm</location>
    </subcellularLocation>
</comment>
<feature type="domain" description="B5" evidence="19">
    <location>
        <begin position="408"/>
        <end position="488"/>
    </location>
</feature>
<keyword evidence="13 15" id="KW-0030">Aminoacyl-tRNA synthetase</keyword>
<dbReference type="Proteomes" id="UP000749311">
    <property type="component" value="Unassembled WGS sequence"/>
</dbReference>
<dbReference type="Gene3D" id="2.40.50.140">
    <property type="entry name" value="Nucleic acid-binding proteins"/>
    <property type="match status" value="1"/>
</dbReference>
<dbReference type="InterPro" id="IPR020825">
    <property type="entry name" value="Phe-tRNA_synthase-like_B3/B4"/>
</dbReference>
<dbReference type="RefSeq" id="WP_167164969.1">
    <property type="nucleotide sequence ID" value="NZ_BAAAOO010000002.1"/>
</dbReference>
<dbReference type="InterPro" id="IPR041616">
    <property type="entry name" value="PheRS_beta_core"/>
</dbReference>
<evidence type="ECO:0000256" key="16">
    <source>
        <dbReference type="PROSITE-ProRule" id="PRU00209"/>
    </source>
</evidence>
<dbReference type="CDD" id="cd00769">
    <property type="entry name" value="PheRS_beta_core"/>
    <property type="match status" value="1"/>
</dbReference>
<keyword evidence="10 15" id="KW-0460">Magnesium</keyword>
<name>A0ABX0SHM1_9ACTN</name>
<keyword evidence="8 15" id="KW-0547">Nucleotide-binding</keyword>
<feature type="domain" description="TRNA-binding" evidence="17">
    <location>
        <begin position="42"/>
        <end position="152"/>
    </location>
</feature>
<evidence type="ECO:0000313" key="20">
    <source>
        <dbReference type="EMBL" id="NIH56111.1"/>
    </source>
</evidence>
<evidence type="ECO:0000256" key="6">
    <source>
        <dbReference type="ARBA" id="ARBA00022598"/>
    </source>
</evidence>
<dbReference type="EMBL" id="JAAMOZ010000001">
    <property type="protein sequence ID" value="NIH56111.1"/>
    <property type="molecule type" value="Genomic_DNA"/>
</dbReference>
<keyword evidence="6 15" id="KW-0436">Ligase</keyword>
<dbReference type="PANTHER" id="PTHR10947:SF0">
    <property type="entry name" value="PHENYLALANINE--TRNA LIGASE BETA SUBUNIT"/>
    <property type="match status" value="1"/>
</dbReference>
<protein>
    <recommendedName>
        <fullName evidence="15">Phenylalanine--tRNA ligase beta subunit</fullName>
        <ecNumber evidence="15">6.1.1.20</ecNumber>
    </recommendedName>
    <alternativeName>
        <fullName evidence="15">Phenylalanyl-tRNA synthetase beta subunit</fullName>
        <shortName evidence="15">PheRS</shortName>
    </alternativeName>
</protein>
<dbReference type="InterPro" id="IPR045060">
    <property type="entry name" value="Phe-tRNA-ligase_IIc_bsu"/>
</dbReference>
<evidence type="ECO:0000256" key="11">
    <source>
        <dbReference type="ARBA" id="ARBA00022884"/>
    </source>
</evidence>
<keyword evidence="12 15" id="KW-0648">Protein biosynthesis</keyword>
<dbReference type="Gene3D" id="3.30.70.380">
    <property type="entry name" value="Ferrodoxin-fold anticodon-binding domain"/>
    <property type="match status" value="1"/>
</dbReference>
<feature type="binding site" evidence="15">
    <location>
        <position position="466"/>
    </location>
    <ligand>
        <name>Mg(2+)</name>
        <dbReference type="ChEBI" id="CHEBI:18420"/>
        <note>shared with alpha subunit</note>
    </ligand>
</feature>
<sequence>MRVPMSWLRDLVDLPQGVTTGAVAGALTRAGLQVEHIEPMGNEVSGPVVVGRVLEFVEEPQRNGKTIRWCQVDVGEDVPRGIVCGALNFAVGDFVIVALPGSVLPGGFAISARKTYGHISDGMICAEDELGLGTDHAGIIVLPPLVDGQPPRPGSDGLDVLQARDEVLEIDVTPDVGYCLSMRGMAREAAQAFDVTFPDPYGAQAIRPAEGGYPVRLESDACSLFVALRVDGLDPGAPTPVWMSHRLAAAGMRSISLAVDVTNYVMLEAGQPLHAYDADQLRGAIVVRKAVEGEHLVTLDDVDRTLSPEDLLITDDSGPIGLAGVMGGQTTEVSEQTRSVVLEAAHFDPVSIGRTFRRHKLPSEASTRFARGVDPALPLAAARAAARLLVRLGGGVLREERTIVGGVPAMPAQRIRADLPGRILGAPVGEEQVIEVLRASGVQVTGDREDVAGEWLRLVPPTWRSDLVDEYDYVEEVGRKLGFGVIRSRVPQAPAGRGYTFEQRSRRAVIRAIAQAGFVELITLPFIGTEELDHLGLSGDDPRRRTVRLANPLADTQPFMRTTLLPGLFAAVMRNTSRSQDDLALFECGLVFHETGRGAALMPSVAQRPTDAEIAAVTGNLPDQPRMLAGVLTGNWTPAGWQGSAVRADWRHAVHLAETAAATLGVRLSRRAAQHTPWHPGRCAELVVGTGDGEVVLGWAGELHPNVVKAYDLPARACAVELDLDALIAAAPRGGEVSPVSPFPLTKEDVALIVDADVPASEVERALVDGAGELLESIRLFDVYTGAQAGEGKKSLAFALGFRAPDRTLTEKEAVAALQAAVTRAGEVCGAVQRA</sequence>
<dbReference type="Pfam" id="PF03484">
    <property type="entry name" value="B5"/>
    <property type="match status" value="1"/>
</dbReference>
<feature type="binding site" evidence="15">
    <location>
        <position position="472"/>
    </location>
    <ligand>
        <name>Mg(2+)</name>
        <dbReference type="ChEBI" id="CHEBI:18420"/>
        <note>shared with alpha subunit</note>
    </ligand>
</feature>
<evidence type="ECO:0000256" key="5">
    <source>
        <dbReference type="ARBA" id="ARBA00022555"/>
    </source>
</evidence>
<dbReference type="InterPro" id="IPR005146">
    <property type="entry name" value="B3/B4_tRNA-bd"/>
</dbReference>
<dbReference type="Pfam" id="PF03147">
    <property type="entry name" value="FDX-ACB"/>
    <property type="match status" value="1"/>
</dbReference>
<dbReference type="InterPro" id="IPR002547">
    <property type="entry name" value="tRNA-bd_dom"/>
</dbReference>
<keyword evidence="11 16" id="KW-0694">RNA-binding</keyword>
<dbReference type="HAMAP" id="MF_00283">
    <property type="entry name" value="Phe_tRNA_synth_beta1"/>
    <property type="match status" value="1"/>
</dbReference>
<dbReference type="EC" id="6.1.1.20" evidence="15"/>
<dbReference type="InterPro" id="IPR033714">
    <property type="entry name" value="tRNA_bind_bactPheRS"/>
</dbReference>
<dbReference type="PROSITE" id="PS50886">
    <property type="entry name" value="TRBD"/>
    <property type="match status" value="1"/>
</dbReference>
<evidence type="ECO:0000256" key="3">
    <source>
        <dbReference type="ARBA" id="ARBA00011209"/>
    </source>
</evidence>
<dbReference type="InterPro" id="IPR005121">
    <property type="entry name" value="Fdx_antiC-bd"/>
</dbReference>
<dbReference type="Pfam" id="PF17759">
    <property type="entry name" value="tRNA_synthFbeta"/>
    <property type="match status" value="1"/>
</dbReference>
<dbReference type="InterPro" id="IPR012340">
    <property type="entry name" value="NA-bd_OB-fold"/>
</dbReference>
<dbReference type="SMART" id="SM00874">
    <property type="entry name" value="B5"/>
    <property type="match status" value="1"/>
</dbReference>
<dbReference type="Pfam" id="PF01588">
    <property type="entry name" value="tRNA_bind"/>
    <property type="match status" value="1"/>
</dbReference>
<dbReference type="Gene3D" id="3.50.40.10">
    <property type="entry name" value="Phenylalanyl-trna Synthetase, Chain B, domain 3"/>
    <property type="match status" value="1"/>
</dbReference>